<dbReference type="WBParaSite" id="ACRNAN_scaffold1454.g6513.t1">
    <property type="protein sequence ID" value="ACRNAN_scaffold1454.g6513.t1"/>
    <property type="gene ID" value="ACRNAN_scaffold1454.g6513"/>
</dbReference>
<evidence type="ECO:0000313" key="2">
    <source>
        <dbReference type="WBParaSite" id="ACRNAN_scaffold1454.g6513.t1"/>
    </source>
</evidence>
<dbReference type="Proteomes" id="UP000887540">
    <property type="component" value="Unplaced"/>
</dbReference>
<accession>A0A914CTU6</accession>
<organism evidence="1 2">
    <name type="scientific">Acrobeloides nanus</name>
    <dbReference type="NCBI Taxonomy" id="290746"/>
    <lineage>
        <taxon>Eukaryota</taxon>
        <taxon>Metazoa</taxon>
        <taxon>Ecdysozoa</taxon>
        <taxon>Nematoda</taxon>
        <taxon>Chromadorea</taxon>
        <taxon>Rhabditida</taxon>
        <taxon>Tylenchina</taxon>
        <taxon>Cephalobomorpha</taxon>
        <taxon>Cephaloboidea</taxon>
        <taxon>Cephalobidae</taxon>
        <taxon>Acrobeloides</taxon>
    </lineage>
</organism>
<protein>
    <submittedName>
        <fullName evidence="2">Uncharacterized protein</fullName>
    </submittedName>
</protein>
<dbReference type="AlphaFoldDB" id="A0A914CTU6"/>
<keyword evidence="1" id="KW-1185">Reference proteome</keyword>
<evidence type="ECO:0000313" key="1">
    <source>
        <dbReference type="Proteomes" id="UP000887540"/>
    </source>
</evidence>
<name>A0A914CTU6_9BILA</name>
<reference evidence="2" key="1">
    <citation type="submission" date="2022-11" db="UniProtKB">
        <authorList>
            <consortium name="WormBaseParasite"/>
        </authorList>
    </citation>
    <scope>IDENTIFICATION</scope>
</reference>
<proteinExistence type="predicted"/>
<sequence>MCSPQEYYSICEMGNRYVKEFSATPPPTLNYIVYSEPRPVVSGYPIQTVQLTHIYEPSPLSSAKKLDKKFDKEEPPPIYEPRKGLPKITNIYVLNDANERNYATICENSSESNLDQETPEHMFVSTKL</sequence>